<accession>A0A4S4C6E3</accession>
<feature type="domain" description="NEAT" evidence="7">
    <location>
        <begin position="390"/>
        <end position="509"/>
    </location>
</feature>
<comment type="subcellular location">
    <subcellularLocation>
        <location evidence="1">Secreted</location>
        <location evidence="1">Cell wall</location>
        <topology evidence="1">Peptidoglycan-anchor</topology>
    </subcellularLocation>
</comment>
<dbReference type="CDD" id="cd06920">
    <property type="entry name" value="NEAT"/>
    <property type="match status" value="3"/>
</dbReference>
<evidence type="ECO:0000256" key="5">
    <source>
        <dbReference type="ARBA" id="ARBA00023088"/>
    </source>
</evidence>
<evidence type="ECO:0000259" key="7">
    <source>
        <dbReference type="PROSITE" id="PS50978"/>
    </source>
</evidence>
<dbReference type="Gene3D" id="2.60.40.1850">
    <property type="match status" value="3"/>
</dbReference>
<feature type="domain" description="SLH" evidence="8">
    <location>
        <begin position="622"/>
        <end position="680"/>
    </location>
</feature>
<dbReference type="InterPro" id="IPR050436">
    <property type="entry name" value="IsdA"/>
</dbReference>
<feature type="domain" description="SLH" evidence="8">
    <location>
        <begin position="558"/>
        <end position="621"/>
    </location>
</feature>
<dbReference type="SMART" id="SM00725">
    <property type="entry name" value="NEAT"/>
    <property type="match status" value="3"/>
</dbReference>
<feature type="compositionally biased region" description="Acidic residues" evidence="6">
    <location>
        <begin position="757"/>
        <end position="769"/>
    </location>
</feature>
<feature type="domain" description="SLH" evidence="8">
    <location>
        <begin position="681"/>
        <end position="744"/>
    </location>
</feature>
<evidence type="ECO:0008006" key="11">
    <source>
        <dbReference type="Google" id="ProtNLM"/>
    </source>
</evidence>
<feature type="region of interest" description="Disordered" evidence="6">
    <location>
        <begin position="741"/>
        <end position="769"/>
    </location>
</feature>
<gene>
    <name evidence="9" type="ORF">E6C55_04670</name>
</gene>
<keyword evidence="10" id="KW-1185">Reference proteome</keyword>
<dbReference type="Proteomes" id="UP000310636">
    <property type="component" value="Unassembled WGS sequence"/>
</dbReference>
<dbReference type="SUPFAM" id="SSF158911">
    <property type="entry name" value="NEAT domain-like"/>
    <property type="match status" value="3"/>
</dbReference>
<feature type="region of interest" description="Disordered" evidence="6">
    <location>
        <begin position="512"/>
        <end position="556"/>
    </location>
</feature>
<evidence type="ECO:0000256" key="1">
    <source>
        <dbReference type="ARBA" id="ARBA00004168"/>
    </source>
</evidence>
<feature type="compositionally biased region" description="Acidic residues" evidence="6">
    <location>
        <begin position="534"/>
        <end position="543"/>
    </location>
</feature>
<keyword evidence="3" id="KW-0964">Secreted</keyword>
<dbReference type="AlphaFoldDB" id="A0A4S4C6E3"/>
<dbReference type="PROSITE" id="PS51272">
    <property type="entry name" value="SLH"/>
    <property type="match status" value="3"/>
</dbReference>
<dbReference type="PROSITE" id="PS50978">
    <property type="entry name" value="NEAT"/>
    <property type="match status" value="3"/>
</dbReference>
<keyword evidence="4" id="KW-0732">Signal</keyword>
<feature type="compositionally biased region" description="Gly residues" evidence="6">
    <location>
        <begin position="546"/>
        <end position="556"/>
    </location>
</feature>
<dbReference type="InterPro" id="IPR006635">
    <property type="entry name" value="NEAT_dom"/>
</dbReference>
<keyword evidence="2" id="KW-0134">Cell wall</keyword>
<evidence type="ECO:0000256" key="4">
    <source>
        <dbReference type="ARBA" id="ARBA00022729"/>
    </source>
</evidence>
<comment type="caution">
    <text evidence="9">The sequence shown here is derived from an EMBL/GenBank/DDBJ whole genome shotgun (WGS) entry which is preliminary data.</text>
</comment>
<protein>
    <recommendedName>
        <fullName evidence="11">S-layer homology domain-containing protein</fullName>
    </recommendedName>
</protein>
<reference evidence="9 10" key="1">
    <citation type="submission" date="2019-04" db="EMBL/GenBank/DDBJ databases">
        <title>Cohnella sp. nov. isolated from preserved vegetables.</title>
        <authorList>
            <person name="Lin S.-Y."/>
            <person name="Hung M.-H."/>
            <person name="Young C.-C."/>
        </authorList>
    </citation>
    <scope>NUCLEOTIDE SEQUENCE [LARGE SCALE GENOMIC DNA]</scope>
    <source>
        <strain evidence="9 10">CC-MHH1044</strain>
    </source>
</reference>
<dbReference type="InterPro" id="IPR001119">
    <property type="entry name" value="SLH_dom"/>
</dbReference>
<sequence length="769" mass="82327">MNSWLKLKKSFALFVVFGLVFSLLQAGGFSRIASAATELTNDTIPAGEYEVDYVIHRDGTQEKSAADDYMHPTSGAKGKLIVESNGDIWFEHEVNTIPEYSYFQYLGYLQAGQAKAVIDNDVVQSGADGYTAATFRDGTASTKIVRYQIADIMQDQDILMHIIVPGIGYDHWYNAQIAIDTSGIVSSVPTQYSVLHATYSQFSLQSESYFKKPALVKPLEDGSKEVTLTLLGSNVISDLRVEQDSVYSSVYVVSEDTNEKTRTVRFNVADVSDPVNFKLDVAAPGYSHTYELRFNFNGVNNAVLEDTISAAAVLANSAVVGTEAGEYPQSAVDALKAAIATAHAASENDPDTQSLTDAAVTTLKAAITTFEAAVVGGSTGGNGGGGVVPSTDGYYHVQYAILKDGTNETSVADGYFVKPALLKVQGSSKTIFFTVLRSKEITGLTLNGSSGTVASQNTTKNTRVMSFQVYDLSAKINATIKVDWDEGDFHYHHTYTIQFQFDDDTKVQVEGDNPAVPGFDYDGNQGMPNLSNPGDEDEEEATEEGASGGSGSGTGSGSAAIEFSDAKYHWAAAQINRAVKLGIVKGFEDGSFRPNAVVSRGEFTAMIARALKLTNTGAATSFTDAGQIPAWAKEYAVAAEQAGLIGGFSDGTFRSGAEITRAQLAVIIVRAAKLETKSDAALGFADADKIPAWAGKEIAAAVEAGLITGKDNNRFDPDAPATRAESLTLIIRLLDYLAEQDEQQQAQQQEEQAQAEQQDEQVQAEEQAL</sequence>
<feature type="domain" description="NEAT" evidence="7">
    <location>
        <begin position="44"/>
        <end position="187"/>
    </location>
</feature>
<keyword evidence="5" id="KW-0572">Peptidoglycan-anchor</keyword>
<evidence type="ECO:0000313" key="10">
    <source>
        <dbReference type="Proteomes" id="UP000310636"/>
    </source>
</evidence>
<feature type="domain" description="NEAT" evidence="7">
    <location>
        <begin position="183"/>
        <end position="312"/>
    </location>
</feature>
<feature type="compositionally biased region" description="Low complexity" evidence="6">
    <location>
        <begin position="743"/>
        <end position="756"/>
    </location>
</feature>
<proteinExistence type="predicted"/>
<evidence type="ECO:0000256" key="2">
    <source>
        <dbReference type="ARBA" id="ARBA00022512"/>
    </source>
</evidence>
<dbReference type="Gene3D" id="1.20.1270.90">
    <property type="entry name" value="AF1782-like"/>
    <property type="match status" value="1"/>
</dbReference>
<dbReference type="PANTHER" id="PTHR37824:SF1">
    <property type="entry name" value="IRON-REGULATED SURFACE DETERMINANT PROTEIN C"/>
    <property type="match status" value="1"/>
</dbReference>
<organism evidence="9 10">
    <name type="scientific">Cohnella fermenti</name>
    <dbReference type="NCBI Taxonomy" id="2565925"/>
    <lineage>
        <taxon>Bacteria</taxon>
        <taxon>Bacillati</taxon>
        <taxon>Bacillota</taxon>
        <taxon>Bacilli</taxon>
        <taxon>Bacillales</taxon>
        <taxon>Paenibacillaceae</taxon>
        <taxon>Cohnella</taxon>
    </lineage>
</organism>
<dbReference type="InterPro" id="IPR037250">
    <property type="entry name" value="NEAT_dom_sf"/>
</dbReference>
<dbReference type="PANTHER" id="PTHR37824">
    <property type="entry name" value="IRON-REGULATED SURFACE DETERMINANT PROTEIN C"/>
    <property type="match status" value="1"/>
</dbReference>
<dbReference type="Pfam" id="PF00395">
    <property type="entry name" value="SLH"/>
    <property type="match status" value="3"/>
</dbReference>
<dbReference type="RefSeq" id="WP_136368615.1">
    <property type="nucleotide sequence ID" value="NZ_SSOB01000004.1"/>
</dbReference>
<evidence type="ECO:0000259" key="8">
    <source>
        <dbReference type="PROSITE" id="PS51272"/>
    </source>
</evidence>
<dbReference type="Pfam" id="PF05031">
    <property type="entry name" value="NEAT"/>
    <property type="match status" value="3"/>
</dbReference>
<evidence type="ECO:0000256" key="6">
    <source>
        <dbReference type="SAM" id="MobiDB-lite"/>
    </source>
</evidence>
<evidence type="ECO:0000256" key="3">
    <source>
        <dbReference type="ARBA" id="ARBA00022525"/>
    </source>
</evidence>
<dbReference type="EMBL" id="SSOB01000004">
    <property type="protein sequence ID" value="THF83459.1"/>
    <property type="molecule type" value="Genomic_DNA"/>
</dbReference>
<name>A0A4S4C6E3_9BACL</name>
<evidence type="ECO:0000313" key="9">
    <source>
        <dbReference type="EMBL" id="THF83459.1"/>
    </source>
</evidence>
<dbReference type="OrthoDB" id="504962at2"/>